<dbReference type="RefSeq" id="WP_161083988.1">
    <property type="nucleotide sequence ID" value="NZ_WWCX01000018.1"/>
</dbReference>
<feature type="chain" id="PRO_5033068166" evidence="2">
    <location>
        <begin position="23"/>
        <end position="94"/>
    </location>
</feature>
<dbReference type="AlphaFoldDB" id="A0A845GJT4"/>
<evidence type="ECO:0000313" key="3">
    <source>
        <dbReference type="EMBL" id="MYM94833.1"/>
    </source>
</evidence>
<feature type="region of interest" description="Disordered" evidence="1">
    <location>
        <begin position="18"/>
        <end position="48"/>
    </location>
</feature>
<feature type="signal peptide" evidence="2">
    <location>
        <begin position="1"/>
        <end position="22"/>
    </location>
</feature>
<evidence type="ECO:0000256" key="2">
    <source>
        <dbReference type="SAM" id="SignalP"/>
    </source>
</evidence>
<evidence type="ECO:0000313" key="4">
    <source>
        <dbReference type="Proteomes" id="UP000447355"/>
    </source>
</evidence>
<comment type="caution">
    <text evidence="3">The sequence shown here is derived from an EMBL/GenBank/DDBJ whole genome shotgun (WGS) entry which is preliminary data.</text>
</comment>
<proteinExistence type="predicted"/>
<evidence type="ECO:0000256" key="1">
    <source>
        <dbReference type="SAM" id="MobiDB-lite"/>
    </source>
</evidence>
<protein>
    <submittedName>
        <fullName evidence="3">Uncharacterized protein</fullName>
    </submittedName>
</protein>
<sequence length="94" mass="9841">MSIFPRSLVLAMLASAAVSASAQNGNQPPPPQHDGKRGPPQEAIDACKGKAEGVKVTFKGRRGEDVKGVCKKMREGVVAVPEGGMPPPPPDQRK</sequence>
<reference evidence="3" key="1">
    <citation type="submission" date="2019-12" db="EMBL/GenBank/DDBJ databases">
        <title>Novel species isolated from a subtropical stream in China.</title>
        <authorList>
            <person name="Lu H."/>
        </authorList>
    </citation>
    <scope>NUCLEOTIDE SEQUENCE [LARGE SCALE GENOMIC DNA]</scope>
    <source>
        <strain evidence="3">FT81W</strain>
    </source>
</reference>
<organism evidence="3 4">
    <name type="scientific">Duganella vulcania</name>
    <dbReference type="NCBI Taxonomy" id="2692166"/>
    <lineage>
        <taxon>Bacteria</taxon>
        <taxon>Pseudomonadati</taxon>
        <taxon>Pseudomonadota</taxon>
        <taxon>Betaproteobacteria</taxon>
        <taxon>Burkholderiales</taxon>
        <taxon>Oxalobacteraceae</taxon>
        <taxon>Telluria group</taxon>
        <taxon>Duganella</taxon>
    </lineage>
</organism>
<dbReference type="EMBL" id="WWCX01000018">
    <property type="protein sequence ID" value="MYM94833.1"/>
    <property type="molecule type" value="Genomic_DNA"/>
</dbReference>
<dbReference type="Proteomes" id="UP000447355">
    <property type="component" value="Unassembled WGS sequence"/>
</dbReference>
<name>A0A845GJT4_9BURK</name>
<accession>A0A845GJT4</accession>
<feature type="compositionally biased region" description="Basic and acidic residues" evidence="1">
    <location>
        <begin position="33"/>
        <end position="48"/>
    </location>
</feature>
<gene>
    <name evidence="3" type="ORF">GTP90_13255</name>
</gene>
<keyword evidence="2" id="KW-0732">Signal</keyword>